<dbReference type="RefSeq" id="WP_270077651.1">
    <property type="nucleotide sequence ID" value="NZ_CP115174.1"/>
</dbReference>
<keyword evidence="1 2" id="KW-0597">Phosphoprotein</keyword>
<evidence type="ECO:0000256" key="1">
    <source>
        <dbReference type="ARBA" id="ARBA00022553"/>
    </source>
</evidence>
<reference evidence="4 5" key="1">
    <citation type="submission" date="2022-12" db="EMBL/GenBank/DDBJ databases">
        <title>Sphingomonas abieness sp. nov., an endophytic bacterium isolated from Abies koreana.</title>
        <authorList>
            <person name="Jiang L."/>
            <person name="Lee J."/>
        </authorList>
    </citation>
    <scope>NUCLEOTIDE SEQUENCE [LARGE SCALE GENOMIC DNA]</scope>
    <source>
        <strain evidence="5">PAMB 00755</strain>
    </source>
</reference>
<keyword evidence="5" id="KW-1185">Reference proteome</keyword>
<dbReference type="PANTHER" id="PTHR44591">
    <property type="entry name" value="STRESS RESPONSE REGULATOR PROTEIN 1"/>
    <property type="match status" value="1"/>
</dbReference>
<evidence type="ECO:0000313" key="4">
    <source>
        <dbReference type="EMBL" id="WBO23014.1"/>
    </source>
</evidence>
<dbReference type="SMART" id="SM00448">
    <property type="entry name" value="REC"/>
    <property type="match status" value="1"/>
</dbReference>
<proteinExistence type="predicted"/>
<dbReference type="InterPro" id="IPR011006">
    <property type="entry name" value="CheY-like_superfamily"/>
</dbReference>
<dbReference type="Proteomes" id="UP001210865">
    <property type="component" value="Chromosome"/>
</dbReference>
<dbReference type="SUPFAM" id="SSF52172">
    <property type="entry name" value="CheY-like"/>
    <property type="match status" value="1"/>
</dbReference>
<gene>
    <name evidence="4" type="ORF">PBT88_02420</name>
</gene>
<dbReference type="PROSITE" id="PS50110">
    <property type="entry name" value="RESPONSE_REGULATORY"/>
    <property type="match status" value="1"/>
</dbReference>
<name>A0ABY7NNA2_9SPHN</name>
<dbReference type="InterPro" id="IPR001789">
    <property type="entry name" value="Sig_transdc_resp-reg_receiver"/>
</dbReference>
<dbReference type="Gene3D" id="3.40.50.2300">
    <property type="match status" value="1"/>
</dbReference>
<dbReference type="EMBL" id="CP115174">
    <property type="protein sequence ID" value="WBO23014.1"/>
    <property type="molecule type" value="Genomic_DNA"/>
</dbReference>
<sequence>MTSRIRILCVDDDPDIRTITALALGLDAAIEVRTAASGVEALEAMRVDGWWPDAVLLDMMMPVMDGPAVLAAIRMGEEGRSLPVIFMTARAGYRDLEGYRDLGAAGVIVKPFDPLRLAEDVRVLIGQPS</sequence>
<dbReference type="PANTHER" id="PTHR44591:SF3">
    <property type="entry name" value="RESPONSE REGULATORY DOMAIN-CONTAINING PROTEIN"/>
    <property type="match status" value="1"/>
</dbReference>
<feature type="modified residue" description="4-aspartylphosphate" evidence="2">
    <location>
        <position position="58"/>
    </location>
</feature>
<protein>
    <submittedName>
        <fullName evidence="4">Response regulator</fullName>
    </submittedName>
</protein>
<dbReference type="Pfam" id="PF00072">
    <property type="entry name" value="Response_reg"/>
    <property type="match status" value="1"/>
</dbReference>
<evidence type="ECO:0000313" key="5">
    <source>
        <dbReference type="Proteomes" id="UP001210865"/>
    </source>
</evidence>
<organism evidence="4 5">
    <name type="scientific">Sphingomonas abietis</name>
    <dbReference type="NCBI Taxonomy" id="3012344"/>
    <lineage>
        <taxon>Bacteria</taxon>
        <taxon>Pseudomonadati</taxon>
        <taxon>Pseudomonadota</taxon>
        <taxon>Alphaproteobacteria</taxon>
        <taxon>Sphingomonadales</taxon>
        <taxon>Sphingomonadaceae</taxon>
        <taxon>Sphingomonas</taxon>
    </lineage>
</organism>
<evidence type="ECO:0000256" key="2">
    <source>
        <dbReference type="PROSITE-ProRule" id="PRU00169"/>
    </source>
</evidence>
<feature type="domain" description="Response regulatory" evidence="3">
    <location>
        <begin position="6"/>
        <end position="125"/>
    </location>
</feature>
<evidence type="ECO:0000259" key="3">
    <source>
        <dbReference type="PROSITE" id="PS50110"/>
    </source>
</evidence>
<dbReference type="InterPro" id="IPR050595">
    <property type="entry name" value="Bact_response_regulator"/>
</dbReference>
<accession>A0ABY7NNA2</accession>